<proteinExistence type="predicted"/>
<evidence type="ECO:0000313" key="2">
    <source>
        <dbReference type="EMBL" id="MCE3215243.1"/>
    </source>
</evidence>
<dbReference type="Proteomes" id="UP000823775">
    <property type="component" value="Unassembled WGS sequence"/>
</dbReference>
<sequence length="198" mass="21852">MDYVHINVGEIIVDQFKRKAKQQATTFPFPNLVSTAPLHIVEPLSSPPPDLFNIAQRAKLHENQLVRLAKDLPSMIHGGIKKALQPAKDKLASLCSTVDVLECKVGTLKQEVVALTSLSSIAEPTPCEPEVVPEAPRSPSDDWLVGSNSESEQVFDEEPHHSRPPPPLMRSVYDVDPSWTPGGVEMTLYHELHTLPDN</sequence>
<evidence type="ECO:0000313" key="3">
    <source>
        <dbReference type="Proteomes" id="UP000823775"/>
    </source>
</evidence>
<gene>
    <name evidence="2" type="ORF">HAX54_001435</name>
</gene>
<reference evidence="2 3" key="1">
    <citation type="journal article" date="2021" name="BMC Genomics">
        <title>Datura genome reveals duplications of psychoactive alkaloid biosynthetic genes and high mutation rate following tissue culture.</title>
        <authorList>
            <person name="Rajewski A."/>
            <person name="Carter-House D."/>
            <person name="Stajich J."/>
            <person name="Litt A."/>
        </authorList>
    </citation>
    <scope>NUCLEOTIDE SEQUENCE [LARGE SCALE GENOMIC DNA]</scope>
    <source>
        <strain evidence="2">AR-01</strain>
    </source>
</reference>
<name>A0ABS8WVK2_DATST</name>
<comment type="caution">
    <text evidence="2">The sequence shown here is derived from an EMBL/GenBank/DDBJ whole genome shotgun (WGS) entry which is preliminary data.</text>
</comment>
<evidence type="ECO:0000256" key="1">
    <source>
        <dbReference type="SAM" id="MobiDB-lite"/>
    </source>
</evidence>
<protein>
    <submittedName>
        <fullName evidence="2">Uncharacterized protein</fullName>
    </submittedName>
</protein>
<dbReference type="EMBL" id="JACEIK010010555">
    <property type="protein sequence ID" value="MCE3215243.1"/>
    <property type="molecule type" value="Genomic_DNA"/>
</dbReference>
<accession>A0ABS8WVK2</accession>
<feature type="compositionally biased region" description="Low complexity" evidence="1">
    <location>
        <begin position="123"/>
        <end position="135"/>
    </location>
</feature>
<organism evidence="2 3">
    <name type="scientific">Datura stramonium</name>
    <name type="common">Jimsonweed</name>
    <name type="synonym">Common thornapple</name>
    <dbReference type="NCBI Taxonomy" id="4076"/>
    <lineage>
        <taxon>Eukaryota</taxon>
        <taxon>Viridiplantae</taxon>
        <taxon>Streptophyta</taxon>
        <taxon>Embryophyta</taxon>
        <taxon>Tracheophyta</taxon>
        <taxon>Spermatophyta</taxon>
        <taxon>Magnoliopsida</taxon>
        <taxon>eudicotyledons</taxon>
        <taxon>Gunneridae</taxon>
        <taxon>Pentapetalae</taxon>
        <taxon>asterids</taxon>
        <taxon>lamiids</taxon>
        <taxon>Solanales</taxon>
        <taxon>Solanaceae</taxon>
        <taxon>Solanoideae</taxon>
        <taxon>Datureae</taxon>
        <taxon>Datura</taxon>
    </lineage>
</organism>
<feature type="region of interest" description="Disordered" evidence="1">
    <location>
        <begin position="123"/>
        <end position="174"/>
    </location>
</feature>
<keyword evidence="3" id="KW-1185">Reference proteome</keyword>